<dbReference type="RefSeq" id="WP_184512560.1">
    <property type="nucleotide sequence ID" value="NZ_CP050292.1"/>
</dbReference>
<dbReference type="Pfam" id="PF01936">
    <property type="entry name" value="NYN"/>
    <property type="match status" value="1"/>
</dbReference>
<dbReference type="InterPro" id="IPR021139">
    <property type="entry name" value="NYN"/>
</dbReference>
<dbReference type="EMBL" id="CP050292">
    <property type="protein sequence ID" value="QND74015.1"/>
    <property type="molecule type" value="Genomic_DNA"/>
</dbReference>
<feature type="region of interest" description="Disordered" evidence="1">
    <location>
        <begin position="240"/>
        <end position="278"/>
    </location>
</feature>
<evidence type="ECO:0000259" key="2">
    <source>
        <dbReference type="PROSITE" id="PS51644"/>
    </source>
</evidence>
<accession>A0A7G6U4T3</accession>
<dbReference type="PANTHER" id="PTHR35811:SF1">
    <property type="entry name" value="HTH OST-TYPE DOMAIN-CONTAINING PROTEIN"/>
    <property type="match status" value="1"/>
</dbReference>
<dbReference type="GO" id="GO:0004540">
    <property type="term" value="F:RNA nuclease activity"/>
    <property type="evidence" value="ECO:0007669"/>
    <property type="project" value="InterPro"/>
</dbReference>
<feature type="compositionally biased region" description="Basic residues" evidence="1">
    <location>
        <begin position="260"/>
        <end position="270"/>
    </location>
</feature>
<reference evidence="4" key="1">
    <citation type="journal article" date="2020" name="Mol. Plant Microbe">
        <title>Rhizobial microsymbionts of the narrowly endemic Oxytropis species growing in Kamchatka are characterized by significant genetic diversity and possess a set of genes that are associated with T3SS and T6SS secretion systems and can affect the development of symbiosis.</title>
        <authorList>
            <person name="Safronova V."/>
            <person name="Guro P."/>
            <person name="Sazanova A."/>
            <person name="Kuznetsova I."/>
            <person name="Belimov A."/>
            <person name="Yakubov V."/>
            <person name="Chirak E."/>
            <person name="Afonin A."/>
            <person name="Gogolev Y."/>
            <person name="Andronov E."/>
            <person name="Tikhonovich I."/>
        </authorList>
    </citation>
    <scope>NUCLEOTIDE SEQUENCE [LARGE SCALE GENOMIC DNA]</scope>
    <source>
        <strain evidence="4">581</strain>
    </source>
</reference>
<evidence type="ECO:0000256" key="1">
    <source>
        <dbReference type="SAM" id="MobiDB-lite"/>
    </source>
</evidence>
<evidence type="ECO:0000313" key="4">
    <source>
        <dbReference type="Proteomes" id="UP000515291"/>
    </source>
</evidence>
<dbReference type="Proteomes" id="UP000515291">
    <property type="component" value="Chromosome"/>
</dbReference>
<protein>
    <submittedName>
        <fullName evidence="3">NYN domain-containing protein</fullName>
    </submittedName>
</protein>
<proteinExistence type="predicted"/>
<feature type="domain" description="HTH OST-type" evidence="2">
    <location>
        <begin position="167"/>
        <end position="241"/>
    </location>
</feature>
<dbReference type="AlphaFoldDB" id="A0A7G6U4T3"/>
<dbReference type="Gene3D" id="3.30.420.610">
    <property type="entry name" value="LOTUS domain-like"/>
    <property type="match status" value="1"/>
</dbReference>
<gene>
    <name evidence="3" type="ORF">HB776_24585</name>
</gene>
<dbReference type="CDD" id="cd11297">
    <property type="entry name" value="PIN_LabA-like_N_1"/>
    <property type="match status" value="1"/>
</dbReference>
<dbReference type="Pfam" id="PF12872">
    <property type="entry name" value="OST-HTH"/>
    <property type="match status" value="1"/>
</dbReference>
<dbReference type="InterPro" id="IPR041966">
    <property type="entry name" value="LOTUS-like"/>
</dbReference>
<organism evidence="3 4">
    <name type="scientific">Tardiphaga robiniae</name>
    <dbReference type="NCBI Taxonomy" id="943830"/>
    <lineage>
        <taxon>Bacteria</taxon>
        <taxon>Pseudomonadati</taxon>
        <taxon>Pseudomonadota</taxon>
        <taxon>Alphaproteobacteria</taxon>
        <taxon>Hyphomicrobiales</taxon>
        <taxon>Nitrobacteraceae</taxon>
        <taxon>Tardiphaga</taxon>
    </lineage>
</organism>
<dbReference type="CDD" id="cd10146">
    <property type="entry name" value="LabA_like_C"/>
    <property type="match status" value="1"/>
</dbReference>
<dbReference type="Gene3D" id="3.40.50.1010">
    <property type="entry name" value="5'-nuclease"/>
    <property type="match status" value="1"/>
</dbReference>
<dbReference type="KEGG" id="trb:HB776_24585"/>
<sequence length="278" mass="30991">MNVAQQRLPRFAVLIDADNTSPQIAGSLFEEISKFGEASVRRIYGDFSSPQLRSWADILQKHAIDPYQQFAYTKGKNSSDIALVIDAMDLLHSGRFDGFCLASSDSDFTRLASRLREQGADVYGFGTRKTPESFRQACRRFIYTENLRPERATASTEQPSKPAALQSPAAAVPILEKVVSQLSNEDGWVNLDRVGEQLPNTVSDFDVRTYGFKKLSDLVRKMETFEVGEGSTGRLRLRIKPKTATPAEEKPSEEAAVAPQRKRAAIRRRRETAQAGSK</sequence>
<evidence type="ECO:0000313" key="3">
    <source>
        <dbReference type="EMBL" id="QND74015.1"/>
    </source>
</evidence>
<name>A0A7G6U4T3_9BRAD</name>
<dbReference type="PROSITE" id="PS51644">
    <property type="entry name" value="HTH_OST"/>
    <property type="match status" value="1"/>
</dbReference>
<dbReference type="PANTHER" id="PTHR35811">
    <property type="entry name" value="SLR1870 PROTEIN"/>
    <property type="match status" value="1"/>
</dbReference>
<dbReference type="InterPro" id="IPR025605">
    <property type="entry name" value="OST-HTH/LOTUS_dom"/>
</dbReference>